<keyword evidence="9" id="KW-1185">Reference proteome</keyword>
<comment type="caution">
    <text evidence="8">The sequence shown here is derived from an EMBL/GenBank/DDBJ whole genome shotgun (WGS) entry which is preliminary data.</text>
</comment>
<proteinExistence type="inferred from homology"/>
<dbReference type="InterPro" id="IPR011605">
    <property type="entry name" value="NusB_fam"/>
</dbReference>
<evidence type="ECO:0000256" key="5">
    <source>
        <dbReference type="ARBA" id="ARBA00023163"/>
    </source>
</evidence>
<reference evidence="8 9" key="1">
    <citation type="submission" date="2015-09" db="EMBL/GenBank/DDBJ databases">
        <title>Genome of Desulfovibrio dechloracetivorans BerOc1, a mercury methylating strain isolated from highly hydrocarbons and metals contaminated coastal sediments.</title>
        <authorList>
            <person name="Goni Urriza M."/>
            <person name="Gassie C."/>
            <person name="Bouchez O."/>
            <person name="Klopp C."/>
            <person name="Ranchou-Peyruse A."/>
            <person name="Remy G."/>
        </authorList>
    </citation>
    <scope>NUCLEOTIDE SEQUENCE [LARGE SCALE GENOMIC DNA]</scope>
    <source>
        <strain evidence="8 9">BerOc1</strain>
    </source>
</reference>
<dbReference type="Pfam" id="PF01029">
    <property type="entry name" value="NusB"/>
    <property type="match status" value="1"/>
</dbReference>
<comment type="function">
    <text evidence="6">Involved in transcription antitermination. Required for transcription of ribosomal RNA (rRNA) genes. Binds specifically to the boxA antiterminator sequence of the ribosomal RNA (rrn) operons.</text>
</comment>
<dbReference type="HAMAP" id="MF_00073">
    <property type="entry name" value="NusB"/>
    <property type="match status" value="1"/>
</dbReference>
<accession>A0A1J5N3D0</accession>
<organism evidence="8 9">
    <name type="scientific">Pseudodesulfovibrio hydrargyri</name>
    <dbReference type="NCBI Taxonomy" id="2125990"/>
    <lineage>
        <taxon>Bacteria</taxon>
        <taxon>Pseudomonadati</taxon>
        <taxon>Thermodesulfobacteriota</taxon>
        <taxon>Desulfovibrionia</taxon>
        <taxon>Desulfovibrionales</taxon>
        <taxon>Desulfovibrionaceae</taxon>
    </lineage>
</organism>
<dbReference type="NCBIfam" id="TIGR01951">
    <property type="entry name" value="nusB"/>
    <property type="match status" value="1"/>
</dbReference>
<evidence type="ECO:0000259" key="7">
    <source>
        <dbReference type="Pfam" id="PF01029"/>
    </source>
</evidence>
<evidence type="ECO:0000256" key="2">
    <source>
        <dbReference type="ARBA" id="ARBA00022814"/>
    </source>
</evidence>
<dbReference type="PANTHER" id="PTHR11078">
    <property type="entry name" value="N UTILIZATION SUBSTANCE PROTEIN B-RELATED"/>
    <property type="match status" value="1"/>
</dbReference>
<dbReference type="OrthoDB" id="9797817at2"/>
<protein>
    <recommendedName>
        <fullName evidence="6">Transcription antitermination protein NusB</fullName>
    </recommendedName>
    <alternativeName>
        <fullName evidence="6">Antitermination factor NusB</fullName>
    </alternativeName>
</protein>
<dbReference type="SUPFAM" id="SSF48013">
    <property type="entry name" value="NusB-like"/>
    <property type="match status" value="1"/>
</dbReference>
<dbReference type="GO" id="GO:0005829">
    <property type="term" value="C:cytosol"/>
    <property type="evidence" value="ECO:0007669"/>
    <property type="project" value="TreeGrafter"/>
</dbReference>
<evidence type="ECO:0000256" key="4">
    <source>
        <dbReference type="ARBA" id="ARBA00023015"/>
    </source>
</evidence>
<dbReference type="GO" id="GO:0006353">
    <property type="term" value="P:DNA-templated transcription termination"/>
    <property type="evidence" value="ECO:0007669"/>
    <property type="project" value="UniProtKB-UniRule"/>
</dbReference>
<keyword evidence="5 6" id="KW-0804">Transcription</keyword>
<comment type="similarity">
    <text evidence="1 6">Belongs to the NusB family.</text>
</comment>
<keyword evidence="3 6" id="KW-0694">RNA-binding</keyword>
<dbReference type="GO" id="GO:0031564">
    <property type="term" value="P:transcription antitermination"/>
    <property type="evidence" value="ECO:0007669"/>
    <property type="project" value="UniProtKB-KW"/>
</dbReference>
<dbReference type="RefSeq" id="WP_071544859.1">
    <property type="nucleotide sequence ID" value="NZ_LKAQ01000004.1"/>
</dbReference>
<sequence length="149" mass="16811">MGSKSKGNRPGIRRVGRTLAFQVLYSTHFLDKENPLDMDTLFDRNPMVLEQESETACAFARDLVMGVNVNLHDIDKTIEGHSQHWKIERIAMVELSILRLSLYEMLFTDIPVKAAINEAIELSKTFGDDKSRSFVNGILDGVAKTLNRS</sequence>
<evidence type="ECO:0000256" key="1">
    <source>
        <dbReference type="ARBA" id="ARBA00005952"/>
    </source>
</evidence>
<dbReference type="GO" id="GO:0003723">
    <property type="term" value="F:RNA binding"/>
    <property type="evidence" value="ECO:0007669"/>
    <property type="project" value="UniProtKB-UniRule"/>
</dbReference>
<feature type="domain" description="NusB/RsmB/TIM44" evidence="7">
    <location>
        <begin position="17"/>
        <end position="144"/>
    </location>
</feature>
<evidence type="ECO:0000256" key="6">
    <source>
        <dbReference type="HAMAP-Rule" id="MF_00073"/>
    </source>
</evidence>
<dbReference type="PANTHER" id="PTHR11078:SF3">
    <property type="entry name" value="ANTITERMINATION NUSB DOMAIN-CONTAINING PROTEIN"/>
    <property type="match status" value="1"/>
</dbReference>
<evidence type="ECO:0000256" key="3">
    <source>
        <dbReference type="ARBA" id="ARBA00022884"/>
    </source>
</evidence>
<keyword evidence="4 6" id="KW-0805">Transcription regulation</keyword>
<dbReference type="EMBL" id="LKAQ01000004">
    <property type="protein sequence ID" value="OIQ49328.1"/>
    <property type="molecule type" value="Genomic_DNA"/>
</dbReference>
<dbReference type="InterPro" id="IPR035926">
    <property type="entry name" value="NusB-like_sf"/>
</dbReference>
<keyword evidence="2 6" id="KW-0889">Transcription antitermination</keyword>
<name>A0A1J5N3D0_9BACT</name>
<dbReference type="Proteomes" id="UP000181901">
    <property type="component" value="Unassembled WGS sequence"/>
</dbReference>
<dbReference type="AlphaFoldDB" id="A0A1J5N3D0"/>
<gene>
    <name evidence="6" type="primary">nusB</name>
    <name evidence="8" type="ORF">BerOc1_01253</name>
</gene>
<dbReference type="InterPro" id="IPR006027">
    <property type="entry name" value="NusB_RsmB_TIM44"/>
</dbReference>
<evidence type="ECO:0000313" key="9">
    <source>
        <dbReference type="Proteomes" id="UP000181901"/>
    </source>
</evidence>
<evidence type="ECO:0000313" key="8">
    <source>
        <dbReference type="EMBL" id="OIQ49328.1"/>
    </source>
</evidence>
<dbReference type="Gene3D" id="1.10.940.10">
    <property type="entry name" value="NusB-like"/>
    <property type="match status" value="1"/>
</dbReference>